<dbReference type="Gene3D" id="2.170.180.11">
    <property type="entry name" value="Methuselah ectodomain, domain 2"/>
    <property type="match status" value="1"/>
</dbReference>
<keyword evidence="4 11" id="KW-0732">Signal</keyword>
<dbReference type="GO" id="GO:0005886">
    <property type="term" value="C:plasma membrane"/>
    <property type="evidence" value="ECO:0007669"/>
    <property type="project" value="TreeGrafter"/>
</dbReference>
<feature type="signal peptide" evidence="11">
    <location>
        <begin position="1"/>
        <end position="24"/>
    </location>
</feature>
<keyword evidence="8 13" id="KW-0675">Receptor</keyword>
<dbReference type="PANTHER" id="PTHR47154:SF2">
    <property type="entry name" value="G-PROTEIN COUPLED RECEPTOR MTH-RELATED"/>
    <property type="match status" value="1"/>
</dbReference>
<evidence type="ECO:0000256" key="5">
    <source>
        <dbReference type="ARBA" id="ARBA00022989"/>
    </source>
</evidence>
<dbReference type="Pfam" id="PF06652">
    <property type="entry name" value="Methuselah_N"/>
    <property type="match status" value="1"/>
</dbReference>
<dbReference type="AlphaFoldDB" id="A0A6M2E015"/>
<comment type="subcellular location">
    <subcellularLocation>
        <location evidence="1">Endomembrane system</location>
        <topology evidence="1">Multi-pass membrane protein</topology>
    </subcellularLocation>
</comment>
<dbReference type="SUPFAM" id="SSF81321">
    <property type="entry name" value="Family A G protein-coupled receptor-like"/>
    <property type="match status" value="1"/>
</dbReference>
<feature type="chain" id="PRO_5026705248" evidence="11">
    <location>
        <begin position="25"/>
        <end position="540"/>
    </location>
</feature>
<feature type="transmembrane region" description="Helical" evidence="10">
    <location>
        <begin position="268"/>
        <end position="288"/>
    </location>
</feature>
<comment type="similarity">
    <text evidence="2">Belongs to the G-protein coupled receptor 2 family. Mth subfamily.</text>
</comment>
<protein>
    <submittedName>
        <fullName evidence="13">Putative g protein-coupled receptor</fullName>
    </submittedName>
</protein>
<dbReference type="PROSITE" id="PS50261">
    <property type="entry name" value="G_PROTEIN_RECEP_F2_4"/>
    <property type="match status" value="1"/>
</dbReference>
<evidence type="ECO:0000256" key="3">
    <source>
        <dbReference type="ARBA" id="ARBA00022692"/>
    </source>
</evidence>
<sequence length="540" mass="61671">MYARTVFWILFICVIVLSTKLAYGSKPPCLLSESSDIQKGEKRKDGSVFFEGISYPKKYQFMYNPSEDVSDDFESNIDFFLNTTAALIPDEPHLRGCTCKLRTCVRKCCAIGSGLVDRKCVEDQSIPKFAPNLYYHRNGDLKYLGWKSAKYAIVVGNTCANGSRYILEIHPSDINYLYINGSLLLPNFNGKPTFFDHKSYCIDFARSSNETTWTSNTLLCMHTEEQFQNDLTFKIFPVGLVISIIFLILTFLVYLVLPELHTIHGKVLMHYVGALAVAYSLLAFIQISTKSISDGECVSYGMICYIAFILSFFWLNIMSFDIWWAFSGKGGFRGGVREAERKKFLCYLCYAWFGTLVIFSISAAMQFHTEVPEKYSPGFGIYKCWLQDAAIFPYFYLPMLVLIVINVGLFSATAFKICTIKRDTRVLRQEGSTKHTSNSKVEDDTQRFWLYMKLFLVMGVNWTMEILSWAVGGSKWLWIVTDVFNSVQGLVIFLIFVFKPKIKKLLIKRFLPKHPSKIMNPILMACCPTDKIITTDATSI</sequence>
<evidence type="ECO:0000259" key="12">
    <source>
        <dbReference type="PROSITE" id="PS50261"/>
    </source>
</evidence>
<evidence type="ECO:0000256" key="11">
    <source>
        <dbReference type="SAM" id="SignalP"/>
    </source>
</evidence>
<keyword evidence="7 10" id="KW-0472">Membrane</keyword>
<accession>A0A6M2E015</accession>
<feature type="transmembrane region" description="Helical" evidence="10">
    <location>
        <begin position="344"/>
        <end position="367"/>
    </location>
</feature>
<proteinExistence type="inferred from homology"/>
<evidence type="ECO:0000256" key="10">
    <source>
        <dbReference type="SAM" id="Phobius"/>
    </source>
</evidence>
<evidence type="ECO:0000256" key="6">
    <source>
        <dbReference type="ARBA" id="ARBA00023040"/>
    </source>
</evidence>
<dbReference type="InterPro" id="IPR023311">
    <property type="entry name" value="Methusela_ecto_dom_2"/>
</dbReference>
<keyword evidence="3 10" id="KW-0812">Transmembrane</keyword>
<evidence type="ECO:0000256" key="7">
    <source>
        <dbReference type="ARBA" id="ARBA00023136"/>
    </source>
</evidence>
<dbReference type="EMBL" id="GIIL01008106">
    <property type="protein sequence ID" value="NOV51832.1"/>
    <property type="molecule type" value="Transcribed_RNA"/>
</dbReference>
<dbReference type="CDD" id="cd15039">
    <property type="entry name" value="7tmB3_Methuselah-like"/>
    <property type="match status" value="1"/>
</dbReference>
<dbReference type="GO" id="GO:0012505">
    <property type="term" value="C:endomembrane system"/>
    <property type="evidence" value="ECO:0007669"/>
    <property type="project" value="UniProtKB-SubCell"/>
</dbReference>
<dbReference type="InterPro" id="IPR010596">
    <property type="entry name" value="Methuselah_N_dom"/>
</dbReference>
<dbReference type="InterPro" id="IPR000832">
    <property type="entry name" value="GPCR_2_secretin-like"/>
</dbReference>
<feature type="transmembrane region" description="Helical" evidence="10">
    <location>
        <begin position="476"/>
        <end position="498"/>
    </location>
</feature>
<feature type="transmembrane region" description="Helical" evidence="10">
    <location>
        <begin position="300"/>
        <end position="324"/>
    </location>
</feature>
<dbReference type="Pfam" id="PF00002">
    <property type="entry name" value="7tm_2"/>
    <property type="match status" value="1"/>
</dbReference>
<keyword evidence="9" id="KW-0807">Transducer</keyword>
<evidence type="ECO:0000256" key="9">
    <source>
        <dbReference type="ARBA" id="ARBA00023224"/>
    </source>
</evidence>
<feature type="transmembrane region" description="Helical" evidence="10">
    <location>
        <begin position="395"/>
        <end position="415"/>
    </location>
</feature>
<dbReference type="InterPro" id="IPR017981">
    <property type="entry name" value="GPCR_2-like_7TM"/>
</dbReference>
<dbReference type="GO" id="GO:0008528">
    <property type="term" value="F:G protein-coupled peptide receptor activity"/>
    <property type="evidence" value="ECO:0007669"/>
    <property type="project" value="TreeGrafter"/>
</dbReference>
<keyword evidence="6" id="KW-0297">G-protein coupled receptor</keyword>
<evidence type="ECO:0000256" key="8">
    <source>
        <dbReference type="ARBA" id="ARBA00023170"/>
    </source>
</evidence>
<reference evidence="13" key="1">
    <citation type="submission" date="2020-03" db="EMBL/GenBank/DDBJ databases">
        <title>Transcriptomic Profiling of the Digestive Tract of the Rat Flea, Xenopsylla cheopis, Following Blood Feeding and Infection with Yersinia pestis.</title>
        <authorList>
            <person name="Bland D.M."/>
            <person name="Martens C.A."/>
            <person name="Virtaneva K."/>
            <person name="Kanakabandi K."/>
            <person name="Long D."/>
            <person name="Rosenke R."/>
            <person name="Saturday G.A."/>
            <person name="Hoyt F.H."/>
            <person name="Bruno D.P."/>
            <person name="Ribeiro J.M.C."/>
            <person name="Hinnebusch J."/>
        </authorList>
    </citation>
    <scope>NUCLEOTIDE SEQUENCE</scope>
</reference>
<dbReference type="PANTHER" id="PTHR47154">
    <property type="entry name" value="G-PROTEIN COUPLED RECEPTOR MTH-RELATED"/>
    <property type="match status" value="1"/>
</dbReference>
<dbReference type="InterPro" id="IPR036272">
    <property type="entry name" value="Methuselah_N_sf"/>
</dbReference>
<dbReference type="GO" id="GO:0007166">
    <property type="term" value="P:cell surface receptor signaling pathway"/>
    <property type="evidence" value="ECO:0007669"/>
    <property type="project" value="InterPro"/>
</dbReference>
<evidence type="ECO:0000256" key="4">
    <source>
        <dbReference type="ARBA" id="ARBA00022729"/>
    </source>
</evidence>
<dbReference type="Gene3D" id="1.20.1070.10">
    <property type="entry name" value="Rhodopsin 7-helix transmembrane proteins"/>
    <property type="match status" value="1"/>
</dbReference>
<evidence type="ECO:0000256" key="1">
    <source>
        <dbReference type="ARBA" id="ARBA00004127"/>
    </source>
</evidence>
<evidence type="ECO:0000256" key="2">
    <source>
        <dbReference type="ARBA" id="ARBA00008979"/>
    </source>
</evidence>
<evidence type="ECO:0000313" key="13">
    <source>
        <dbReference type="EMBL" id="NOV51832.1"/>
    </source>
</evidence>
<feature type="transmembrane region" description="Helical" evidence="10">
    <location>
        <begin position="448"/>
        <end position="470"/>
    </location>
</feature>
<feature type="transmembrane region" description="Helical" evidence="10">
    <location>
        <begin position="235"/>
        <end position="256"/>
    </location>
</feature>
<name>A0A6M2E015_XENCH</name>
<feature type="domain" description="G-protein coupled receptors family 2 profile 2" evidence="12">
    <location>
        <begin position="232"/>
        <end position="500"/>
    </location>
</feature>
<organism evidence="13">
    <name type="scientific">Xenopsylla cheopis</name>
    <name type="common">Oriental rat flea</name>
    <name type="synonym">Pulex cheopis</name>
    <dbReference type="NCBI Taxonomy" id="163159"/>
    <lineage>
        <taxon>Eukaryota</taxon>
        <taxon>Metazoa</taxon>
        <taxon>Ecdysozoa</taxon>
        <taxon>Arthropoda</taxon>
        <taxon>Hexapoda</taxon>
        <taxon>Insecta</taxon>
        <taxon>Pterygota</taxon>
        <taxon>Neoptera</taxon>
        <taxon>Endopterygota</taxon>
        <taxon>Siphonaptera</taxon>
        <taxon>Pulicidae</taxon>
        <taxon>Xenopsyllinae</taxon>
        <taxon>Xenopsylla</taxon>
    </lineage>
</organism>
<dbReference type="SUPFAM" id="SSF63877">
    <property type="entry name" value="Methuselah ectodomain"/>
    <property type="match status" value="1"/>
</dbReference>
<keyword evidence="5 10" id="KW-1133">Transmembrane helix</keyword>
<dbReference type="InterPro" id="IPR051384">
    <property type="entry name" value="Mth_GPCR"/>
</dbReference>